<protein>
    <recommendedName>
        <fullName evidence="6">Transcription regulator mTERF family</fullName>
    </recommendedName>
</protein>
<dbReference type="InterPro" id="IPR038538">
    <property type="entry name" value="MTERF_sf"/>
</dbReference>
<evidence type="ECO:0000256" key="2">
    <source>
        <dbReference type="ARBA" id="ARBA00022472"/>
    </source>
</evidence>
<dbReference type="Pfam" id="PF02536">
    <property type="entry name" value="mTERF"/>
    <property type="match status" value="1"/>
</dbReference>
<evidence type="ECO:0000313" key="4">
    <source>
        <dbReference type="EMBL" id="KAK7303141.1"/>
    </source>
</evidence>
<organism evidence="4 5">
    <name type="scientific">Clitoria ternatea</name>
    <name type="common">Butterfly pea</name>
    <dbReference type="NCBI Taxonomy" id="43366"/>
    <lineage>
        <taxon>Eukaryota</taxon>
        <taxon>Viridiplantae</taxon>
        <taxon>Streptophyta</taxon>
        <taxon>Embryophyta</taxon>
        <taxon>Tracheophyta</taxon>
        <taxon>Spermatophyta</taxon>
        <taxon>Magnoliopsida</taxon>
        <taxon>eudicotyledons</taxon>
        <taxon>Gunneridae</taxon>
        <taxon>Pentapetalae</taxon>
        <taxon>rosids</taxon>
        <taxon>fabids</taxon>
        <taxon>Fabales</taxon>
        <taxon>Fabaceae</taxon>
        <taxon>Papilionoideae</taxon>
        <taxon>50 kb inversion clade</taxon>
        <taxon>NPAAA clade</taxon>
        <taxon>indigoferoid/millettioid clade</taxon>
        <taxon>Phaseoleae</taxon>
        <taxon>Clitoria</taxon>
    </lineage>
</organism>
<dbReference type="Proteomes" id="UP001359559">
    <property type="component" value="Unassembled WGS sequence"/>
</dbReference>
<reference evidence="4 5" key="1">
    <citation type="submission" date="2024-01" db="EMBL/GenBank/DDBJ databases">
        <title>The genomes of 5 underutilized Papilionoideae crops provide insights into root nodulation and disease resistance.</title>
        <authorList>
            <person name="Yuan L."/>
        </authorList>
    </citation>
    <scope>NUCLEOTIDE SEQUENCE [LARGE SCALE GENOMIC DNA]</scope>
    <source>
        <strain evidence="4">LY-2023</strain>
        <tissue evidence="4">Leaf</tissue>
    </source>
</reference>
<dbReference type="AlphaFoldDB" id="A0AAN9PM21"/>
<evidence type="ECO:0000256" key="1">
    <source>
        <dbReference type="ARBA" id="ARBA00007692"/>
    </source>
</evidence>
<comment type="caution">
    <text evidence="4">The sequence shown here is derived from an EMBL/GenBank/DDBJ whole genome shotgun (WGS) entry which is preliminary data.</text>
</comment>
<evidence type="ECO:0000313" key="5">
    <source>
        <dbReference type="Proteomes" id="UP001359559"/>
    </source>
</evidence>
<accession>A0AAN9PM21</accession>
<dbReference type="InterPro" id="IPR003690">
    <property type="entry name" value="MTERF"/>
</dbReference>
<dbReference type="GO" id="GO:0003676">
    <property type="term" value="F:nucleic acid binding"/>
    <property type="evidence" value="ECO:0007669"/>
    <property type="project" value="InterPro"/>
</dbReference>
<dbReference type="PANTHER" id="PTHR13068:SF224">
    <property type="entry name" value="TRANSCRIPTION TERMINATION FACTOR FAMILY PROTEIN"/>
    <property type="match status" value="1"/>
</dbReference>
<sequence length="361" mass="41042">MFHHCRRALLCLNPNPIILTSKPFSSSSKSHPFTYNYFLNTLGFTPETAFKLSTRLRLTNSARPDSVIALFRTHGFSNSLISSIIKAHPLLLSFRPTETILPKLDFFLQRGASSSDLMQIATKNPRFLYFGLKNSITPRYNLIKSFLLSHDSTLHSVKSCPAIVYSKNPHQNIQVLIHNGVPESKVALLLRYWASTLLVDPSVFKLRVEKVKNLGFDPKSSLFVVAVRVSKTMWERKIGLYKKWGWSEDVVVSAFLKYPWCMLASEQKIEAMMEFCVNHLGWESLVLAKNPVLIMLSLEKRIIPRALVLQALHSKGLIKNANSAGHFQISEKTFLQKYVNGFAKEASHLLRLYEGGKEFAR</sequence>
<dbReference type="Gene3D" id="1.25.70.10">
    <property type="entry name" value="Transcription termination factor 3, mitochondrial"/>
    <property type="match status" value="2"/>
</dbReference>
<dbReference type="SMART" id="SM00733">
    <property type="entry name" value="Mterf"/>
    <property type="match status" value="5"/>
</dbReference>
<keyword evidence="2" id="KW-0805">Transcription regulation</keyword>
<dbReference type="FunFam" id="1.25.70.10:FF:000001">
    <property type="entry name" value="Mitochondrial transcription termination factor-like"/>
    <property type="match status" value="1"/>
</dbReference>
<dbReference type="PANTHER" id="PTHR13068">
    <property type="entry name" value="CGI-12 PROTEIN-RELATED"/>
    <property type="match status" value="1"/>
</dbReference>
<comment type="similarity">
    <text evidence="1">Belongs to the mTERF family.</text>
</comment>
<proteinExistence type="inferred from homology"/>
<keyword evidence="2" id="KW-0806">Transcription termination</keyword>
<keyword evidence="5" id="KW-1185">Reference proteome</keyword>
<name>A0AAN9PM21_CLITE</name>
<keyword evidence="2" id="KW-0804">Transcription</keyword>
<gene>
    <name evidence="4" type="ORF">RJT34_14042</name>
</gene>
<evidence type="ECO:0008006" key="6">
    <source>
        <dbReference type="Google" id="ProtNLM"/>
    </source>
</evidence>
<dbReference type="EMBL" id="JAYKXN010000003">
    <property type="protein sequence ID" value="KAK7303141.1"/>
    <property type="molecule type" value="Genomic_DNA"/>
</dbReference>
<evidence type="ECO:0000256" key="3">
    <source>
        <dbReference type="ARBA" id="ARBA00022946"/>
    </source>
</evidence>
<keyword evidence="3" id="KW-0809">Transit peptide</keyword>
<dbReference type="GO" id="GO:0006353">
    <property type="term" value="P:DNA-templated transcription termination"/>
    <property type="evidence" value="ECO:0007669"/>
    <property type="project" value="UniProtKB-KW"/>
</dbReference>